<dbReference type="SUPFAM" id="SSF48726">
    <property type="entry name" value="Immunoglobulin"/>
    <property type="match status" value="2"/>
</dbReference>
<keyword evidence="6" id="KW-1133">Transmembrane helix</keyword>
<feature type="region of interest" description="Disordered" evidence="5">
    <location>
        <begin position="346"/>
        <end position="371"/>
    </location>
</feature>
<evidence type="ECO:0000256" key="2">
    <source>
        <dbReference type="ARBA" id="ARBA00022729"/>
    </source>
</evidence>
<keyword evidence="4" id="KW-0325">Glycoprotein</keyword>
<dbReference type="Gene3D" id="2.60.40.10">
    <property type="entry name" value="Immunoglobulins"/>
    <property type="match status" value="2"/>
</dbReference>
<dbReference type="RefSeq" id="XP_026645775.1">
    <property type="nucleotide sequence ID" value="XM_026789974.1"/>
</dbReference>
<evidence type="ECO:0000259" key="7">
    <source>
        <dbReference type="PROSITE" id="PS50835"/>
    </source>
</evidence>
<feature type="compositionally biased region" description="Polar residues" evidence="5">
    <location>
        <begin position="350"/>
        <end position="359"/>
    </location>
</feature>
<dbReference type="GeneID" id="101996662"/>
<reference evidence="9" key="1">
    <citation type="submission" date="2025-08" db="UniProtKB">
        <authorList>
            <consortium name="RefSeq"/>
        </authorList>
    </citation>
    <scope>IDENTIFICATION</scope>
</reference>
<evidence type="ECO:0000256" key="6">
    <source>
        <dbReference type="SAM" id="Phobius"/>
    </source>
</evidence>
<gene>
    <name evidence="9" type="primary">Cd84</name>
</gene>
<feature type="compositionally biased region" description="Basic and acidic residues" evidence="5">
    <location>
        <begin position="362"/>
        <end position="371"/>
    </location>
</feature>
<dbReference type="PANTHER" id="PTHR12080:SF103">
    <property type="entry name" value="SLAM FAMILY MEMBER 5"/>
    <property type="match status" value="1"/>
</dbReference>
<evidence type="ECO:0000256" key="5">
    <source>
        <dbReference type="SAM" id="MobiDB-lite"/>
    </source>
</evidence>
<keyword evidence="6" id="KW-0812">Transmembrane</keyword>
<protein>
    <submittedName>
        <fullName evidence="9">SLAM family member 5</fullName>
    </submittedName>
</protein>
<comment type="subcellular location">
    <subcellularLocation>
        <location evidence="1">Membrane</location>
    </subcellularLocation>
</comment>
<dbReference type="CDD" id="cd16842">
    <property type="entry name" value="Ig_SLAM-like_N"/>
    <property type="match status" value="1"/>
</dbReference>
<evidence type="ECO:0000256" key="1">
    <source>
        <dbReference type="ARBA" id="ARBA00004370"/>
    </source>
</evidence>
<dbReference type="InterPro" id="IPR036179">
    <property type="entry name" value="Ig-like_dom_sf"/>
</dbReference>
<keyword evidence="2" id="KW-0732">Signal</keyword>
<dbReference type="InterPro" id="IPR003599">
    <property type="entry name" value="Ig_sub"/>
</dbReference>
<evidence type="ECO:0000313" key="9">
    <source>
        <dbReference type="RefSeq" id="XP_026645775.1"/>
    </source>
</evidence>
<feature type="transmembrane region" description="Helical" evidence="6">
    <location>
        <begin position="275"/>
        <end position="300"/>
    </location>
</feature>
<accession>A0ABM1UUW3</accession>
<sequence length="383" mass="42524">MREDAIQRYSAEGVTLIEGACCALSLNGDLKATTGTNEDISIVFLEFPSEKVTAGSVDNEGLISAVKGSEAAGKDADSRLVDGILGESVTFPLNIQEPQKVKNIAWTSKSSVAFVKARLQGAPPEVTVTQAVFEGRIDVIEQNYDLIIKGLRMEDAGTYKADINIENIPTTTKHYHLHIYRRLGKPTITQSLITFVNNSCNVTLTCSMEKEEENVTYSWSPFGERSNVLQIFQSPEDQKLNYTCTVQNPVSNNSNSITAQELCTDISSFHLRHAVLPSGLAVALPLLVLIPFSVFLFYFYKRRRDGTDLEGDVSKETAYSEVSRNAHPMESRIYDEIPEAKVLPRKEEPMSTTYSSVQPSEKVWKNNTKDDRLPKTLGNEIIV</sequence>
<organism evidence="8 9">
    <name type="scientific">Microtus ochrogaster</name>
    <name type="common">Prairie vole</name>
    <dbReference type="NCBI Taxonomy" id="79684"/>
    <lineage>
        <taxon>Eukaryota</taxon>
        <taxon>Metazoa</taxon>
        <taxon>Chordata</taxon>
        <taxon>Craniata</taxon>
        <taxon>Vertebrata</taxon>
        <taxon>Euteleostomi</taxon>
        <taxon>Mammalia</taxon>
        <taxon>Eutheria</taxon>
        <taxon>Euarchontoglires</taxon>
        <taxon>Glires</taxon>
        <taxon>Rodentia</taxon>
        <taxon>Myomorpha</taxon>
        <taxon>Muroidea</taxon>
        <taxon>Cricetidae</taxon>
        <taxon>Arvicolinae</taxon>
        <taxon>Microtus</taxon>
    </lineage>
</organism>
<evidence type="ECO:0000313" key="8">
    <source>
        <dbReference type="Proteomes" id="UP000694915"/>
    </source>
</evidence>
<keyword evidence="3 6" id="KW-0472">Membrane</keyword>
<feature type="domain" description="Ig-like" evidence="7">
    <location>
        <begin position="186"/>
        <end position="258"/>
    </location>
</feature>
<proteinExistence type="predicted"/>
<dbReference type="InterPro" id="IPR007110">
    <property type="entry name" value="Ig-like_dom"/>
</dbReference>
<dbReference type="InterPro" id="IPR015631">
    <property type="entry name" value="CD2/SLAM_rcpt"/>
</dbReference>
<keyword evidence="8" id="KW-1185">Reference proteome</keyword>
<evidence type="ECO:0000256" key="3">
    <source>
        <dbReference type="ARBA" id="ARBA00023136"/>
    </source>
</evidence>
<name>A0ABM1UUW3_MICOH</name>
<dbReference type="Proteomes" id="UP000694915">
    <property type="component" value="Unplaced"/>
</dbReference>
<dbReference type="SMART" id="SM00409">
    <property type="entry name" value="IG"/>
    <property type="match status" value="2"/>
</dbReference>
<evidence type="ECO:0000256" key="4">
    <source>
        <dbReference type="ARBA" id="ARBA00023180"/>
    </source>
</evidence>
<dbReference type="PANTHER" id="PTHR12080">
    <property type="entry name" value="SIGNALING LYMPHOCYTIC ACTIVATION MOLECULE"/>
    <property type="match status" value="1"/>
</dbReference>
<dbReference type="InterPro" id="IPR013783">
    <property type="entry name" value="Ig-like_fold"/>
</dbReference>
<dbReference type="PROSITE" id="PS50835">
    <property type="entry name" value="IG_LIKE"/>
    <property type="match status" value="1"/>
</dbReference>